<dbReference type="InterPro" id="IPR001091">
    <property type="entry name" value="RM_Methyltransferase"/>
</dbReference>
<keyword evidence="6" id="KW-1185">Reference proteome</keyword>
<proteinExistence type="inferred from homology"/>
<reference evidence="5 6" key="1">
    <citation type="submission" date="2019-04" db="EMBL/GenBank/DDBJ databases">
        <title>Pedobacter sp. AR-3-17 sp. nov., isolated from Arctic soil.</title>
        <authorList>
            <person name="Dahal R.H."/>
            <person name="Kim D.-U."/>
        </authorList>
    </citation>
    <scope>NUCLEOTIDE SEQUENCE [LARGE SCALE GENOMIC DNA]</scope>
    <source>
        <strain evidence="5 6">AR-3-17</strain>
    </source>
</reference>
<dbReference type="GO" id="GO:0008170">
    <property type="term" value="F:N-methyltransferase activity"/>
    <property type="evidence" value="ECO:0007669"/>
    <property type="project" value="InterPro"/>
</dbReference>
<dbReference type="EMBL" id="SWBP01000001">
    <property type="protein sequence ID" value="TKC00174.1"/>
    <property type="molecule type" value="Genomic_DNA"/>
</dbReference>
<comment type="similarity">
    <text evidence="3">Belongs to the N(4)/N(6)-methyltransferase family.</text>
</comment>
<dbReference type="OrthoDB" id="9800801at2"/>
<dbReference type="Pfam" id="PF01555">
    <property type="entry name" value="N6_N4_Mtase"/>
    <property type="match status" value="1"/>
</dbReference>
<evidence type="ECO:0000313" key="6">
    <source>
        <dbReference type="Proteomes" id="UP000308181"/>
    </source>
</evidence>
<evidence type="ECO:0000259" key="4">
    <source>
        <dbReference type="Pfam" id="PF01555"/>
    </source>
</evidence>
<dbReference type="EC" id="2.1.1.-" evidence="3"/>
<dbReference type="InterPro" id="IPR002941">
    <property type="entry name" value="DNA_methylase_N4/N6"/>
</dbReference>
<dbReference type="Proteomes" id="UP000308181">
    <property type="component" value="Unassembled WGS sequence"/>
</dbReference>
<gene>
    <name evidence="5" type="ORF">FA046_00385</name>
</gene>
<feature type="domain" description="DNA methylase N-4/N-6" evidence="4">
    <location>
        <begin position="68"/>
        <end position="178"/>
    </location>
</feature>
<sequence>MQIFFYHKPNRLVEPVTDKSANKKAKDILDDFYQNRVKLKIPSKFIENWGKVALYHPKGDLDKANSILIEPENGAYNLKNNINDLTGKEWIKFTCSWFIFNALKEDIKQEKALDPNSETHPATYSPTMISDFISFFTKKGDNVLDPFMGIGSTAEACKRTGRVAYGTELNPKYHSIAIRREERFEKNIVNGDAKLIDTFGFPMIDFSISSPPYWDILNRSTGEFKKVRDKKQLDTKYSEHNLDLGNIDDYDEFIKSCAEVYVKLYNILRKGAHIVIIIKNVKKDGKFYPLAWDLAKELSSLYELRDEKIWIQDKIGLAPYGYPFSWTSNILHHYCLILKKV</sequence>
<keyword evidence="2 5" id="KW-0808">Transferase</keyword>
<dbReference type="RefSeq" id="WP_136824383.1">
    <property type="nucleotide sequence ID" value="NZ_SWBP01000001.1"/>
</dbReference>
<keyword evidence="1 5" id="KW-0489">Methyltransferase</keyword>
<protein>
    <recommendedName>
        <fullName evidence="3">Methyltransferase</fullName>
        <ecNumber evidence="3">2.1.1.-</ecNumber>
    </recommendedName>
</protein>
<evidence type="ECO:0000256" key="1">
    <source>
        <dbReference type="ARBA" id="ARBA00022603"/>
    </source>
</evidence>
<dbReference type="InterPro" id="IPR029063">
    <property type="entry name" value="SAM-dependent_MTases_sf"/>
</dbReference>
<dbReference type="GO" id="GO:0003677">
    <property type="term" value="F:DNA binding"/>
    <property type="evidence" value="ECO:0007669"/>
    <property type="project" value="InterPro"/>
</dbReference>
<evidence type="ECO:0000313" key="5">
    <source>
        <dbReference type="EMBL" id="TKC00174.1"/>
    </source>
</evidence>
<comment type="caution">
    <text evidence="5">The sequence shown here is derived from an EMBL/GenBank/DDBJ whole genome shotgun (WGS) entry which is preliminary data.</text>
</comment>
<dbReference type="Gene3D" id="3.40.50.150">
    <property type="entry name" value="Vaccinia Virus protein VP39"/>
    <property type="match status" value="2"/>
</dbReference>
<dbReference type="AlphaFoldDB" id="A0A4U1C6C9"/>
<dbReference type="PRINTS" id="PR00508">
    <property type="entry name" value="S21N4MTFRASE"/>
</dbReference>
<dbReference type="GO" id="GO:0032259">
    <property type="term" value="P:methylation"/>
    <property type="evidence" value="ECO:0007669"/>
    <property type="project" value="UniProtKB-KW"/>
</dbReference>
<dbReference type="SUPFAM" id="SSF53335">
    <property type="entry name" value="S-adenosyl-L-methionine-dependent methyltransferases"/>
    <property type="match status" value="2"/>
</dbReference>
<evidence type="ECO:0000256" key="3">
    <source>
        <dbReference type="RuleBase" id="RU362026"/>
    </source>
</evidence>
<organism evidence="5 6">
    <name type="scientific">Pedobacter cryophilus</name>
    <dbReference type="NCBI Taxonomy" id="2571271"/>
    <lineage>
        <taxon>Bacteria</taxon>
        <taxon>Pseudomonadati</taxon>
        <taxon>Bacteroidota</taxon>
        <taxon>Sphingobacteriia</taxon>
        <taxon>Sphingobacteriales</taxon>
        <taxon>Sphingobacteriaceae</taxon>
        <taxon>Pedobacter</taxon>
    </lineage>
</organism>
<accession>A0A4U1C6C9</accession>
<evidence type="ECO:0000256" key="2">
    <source>
        <dbReference type="ARBA" id="ARBA00022679"/>
    </source>
</evidence>
<name>A0A4U1C6C9_9SPHI</name>